<evidence type="ECO:0000313" key="2">
    <source>
        <dbReference type="EMBL" id="KAL3286021.1"/>
    </source>
</evidence>
<dbReference type="PANTHER" id="PTHR11215:SF1">
    <property type="entry name" value="MYG1 EXONUCLEASE"/>
    <property type="match status" value="1"/>
</dbReference>
<comment type="caution">
    <text evidence="2">The sequence shown here is derived from an EMBL/GenBank/DDBJ whole genome shotgun (WGS) entry which is preliminary data.</text>
</comment>
<dbReference type="AlphaFoldDB" id="A0ABD2P4Z7"/>
<sequence>MAFTAKILERSAPIVQVLDQVWQGFNIMATNNKCVKMSKKIGTHNGVFHCDEVLACFMLKKLPIYKDADIIRTRDITVLDTCDIVVDVGAVYDPKKCRFDHHQRGFEETLSSVRPDLVKNKFIKLSSAGLVYAHYGLEILSEICKSKEINLDTSSLTCLYSYIYDIFVEELDAIDNGVSMYPEGSPLYRINTNLSARVSRLNPKWNEPEKYSNIDELFYKAMNVVGTEFEECVLEAATVWWPAREIVRKSVTKRNEVHSSGEIFLLDERCPWKDHIYSVEEEFGIEGKMKFVIFHDAGGTWRVQGIPVQPDSFVCRVFLHRNWRGVRDDQLTELSGIKGSIFCHSTGFIGGNETKEGAIEMAVTSLNASAADKE</sequence>
<dbReference type="InterPro" id="IPR003226">
    <property type="entry name" value="MYG1_exonuclease"/>
</dbReference>
<gene>
    <name evidence="2" type="ORF">HHI36_000534</name>
</gene>
<keyword evidence="3" id="KW-1185">Reference proteome</keyword>
<comment type="similarity">
    <text evidence="1">Belongs to the MYG1 family.</text>
</comment>
<dbReference type="Proteomes" id="UP001516400">
    <property type="component" value="Unassembled WGS sequence"/>
</dbReference>
<name>A0ABD2P4Z7_9CUCU</name>
<reference evidence="2 3" key="1">
    <citation type="journal article" date="2021" name="BMC Biol.">
        <title>Horizontally acquired antibacterial genes associated with adaptive radiation of ladybird beetles.</title>
        <authorList>
            <person name="Li H.S."/>
            <person name="Tang X.F."/>
            <person name="Huang Y.H."/>
            <person name="Xu Z.Y."/>
            <person name="Chen M.L."/>
            <person name="Du X.Y."/>
            <person name="Qiu B.Y."/>
            <person name="Chen P.T."/>
            <person name="Zhang W."/>
            <person name="Slipinski A."/>
            <person name="Escalona H.E."/>
            <person name="Waterhouse R.M."/>
            <person name="Zwick A."/>
            <person name="Pang H."/>
        </authorList>
    </citation>
    <scope>NUCLEOTIDE SEQUENCE [LARGE SCALE GENOMIC DNA]</scope>
    <source>
        <strain evidence="2">SYSU2018</strain>
    </source>
</reference>
<protein>
    <submittedName>
        <fullName evidence="2">Uncharacterized protein</fullName>
    </submittedName>
</protein>
<evidence type="ECO:0000313" key="3">
    <source>
        <dbReference type="Proteomes" id="UP001516400"/>
    </source>
</evidence>
<dbReference type="PANTHER" id="PTHR11215">
    <property type="entry name" value="METAL DEPENDENT HYDROLASE - RELATED"/>
    <property type="match status" value="1"/>
</dbReference>
<organism evidence="2 3">
    <name type="scientific">Cryptolaemus montrouzieri</name>
    <dbReference type="NCBI Taxonomy" id="559131"/>
    <lineage>
        <taxon>Eukaryota</taxon>
        <taxon>Metazoa</taxon>
        <taxon>Ecdysozoa</taxon>
        <taxon>Arthropoda</taxon>
        <taxon>Hexapoda</taxon>
        <taxon>Insecta</taxon>
        <taxon>Pterygota</taxon>
        <taxon>Neoptera</taxon>
        <taxon>Endopterygota</taxon>
        <taxon>Coleoptera</taxon>
        <taxon>Polyphaga</taxon>
        <taxon>Cucujiformia</taxon>
        <taxon>Coccinelloidea</taxon>
        <taxon>Coccinellidae</taxon>
        <taxon>Scymninae</taxon>
        <taxon>Scymnini</taxon>
        <taxon>Cryptolaemus</taxon>
    </lineage>
</organism>
<dbReference type="EMBL" id="JABFTP020000185">
    <property type="protein sequence ID" value="KAL3286021.1"/>
    <property type="molecule type" value="Genomic_DNA"/>
</dbReference>
<accession>A0ABD2P4Z7</accession>
<evidence type="ECO:0000256" key="1">
    <source>
        <dbReference type="ARBA" id="ARBA00010105"/>
    </source>
</evidence>
<proteinExistence type="inferred from homology"/>
<dbReference type="Pfam" id="PF03690">
    <property type="entry name" value="MYG1_exonuc"/>
    <property type="match status" value="1"/>
</dbReference>